<dbReference type="AlphaFoldDB" id="A0A0A9E535"/>
<reference evidence="1" key="2">
    <citation type="journal article" date="2015" name="Data Brief">
        <title>Shoot transcriptome of the giant reed, Arundo donax.</title>
        <authorList>
            <person name="Barrero R.A."/>
            <person name="Guerrero F.D."/>
            <person name="Moolhuijzen P."/>
            <person name="Goolsby J.A."/>
            <person name="Tidwell J."/>
            <person name="Bellgard S.E."/>
            <person name="Bellgard M.I."/>
        </authorList>
    </citation>
    <scope>NUCLEOTIDE SEQUENCE</scope>
    <source>
        <tissue evidence="1">Shoot tissue taken approximately 20 cm above the soil surface</tissue>
    </source>
</reference>
<sequence>MSLAVFAFKKYITGSPISIVHPSHVMCDECLQVPD</sequence>
<proteinExistence type="predicted"/>
<organism evidence="1">
    <name type="scientific">Arundo donax</name>
    <name type="common">Giant reed</name>
    <name type="synonym">Donax arundinaceus</name>
    <dbReference type="NCBI Taxonomy" id="35708"/>
    <lineage>
        <taxon>Eukaryota</taxon>
        <taxon>Viridiplantae</taxon>
        <taxon>Streptophyta</taxon>
        <taxon>Embryophyta</taxon>
        <taxon>Tracheophyta</taxon>
        <taxon>Spermatophyta</taxon>
        <taxon>Magnoliopsida</taxon>
        <taxon>Liliopsida</taxon>
        <taxon>Poales</taxon>
        <taxon>Poaceae</taxon>
        <taxon>PACMAD clade</taxon>
        <taxon>Arundinoideae</taxon>
        <taxon>Arundineae</taxon>
        <taxon>Arundo</taxon>
    </lineage>
</organism>
<evidence type="ECO:0000313" key="1">
    <source>
        <dbReference type="EMBL" id="JAD95909.1"/>
    </source>
</evidence>
<accession>A0A0A9E535</accession>
<reference evidence="1" key="1">
    <citation type="submission" date="2014-09" db="EMBL/GenBank/DDBJ databases">
        <authorList>
            <person name="Magalhaes I.L.F."/>
            <person name="Oliveira U."/>
            <person name="Santos F.R."/>
            <person name="Vidigal T.H.D.A."/>
            <person name="Brescovit A.D."/>
            <person name="Santos A.J."/>
        </authorList>
    </citation>
    <scope>NUCLEOTIDE SEQUENCE</scope>
    <source>
        <tissue evidence="1">Shoot tissue taken approximately 20 cm above the soil surface</tissue>
    </source>
</reference>
<name>A0A0A9E535_ARUDO</name>
<protein>
    <submittedName>
        <fullName evidence="1">Uncharacterized protein</fullName>
    </submittedName>
</protein>
<dbReference type="EMBL" id="GBRH01201986">
    <property type="protein sequence ID" value="JAD95909.1"/>
    <property type="molecule type" value="Transcribed_RNA"/>
</dbReference>